<dbReference type="EC" id="1.5.5.2" evidence="2 5"/>
<dbReference type="InterPro" id="IPR002872">
    <property type="entry name" value="Proline_DH_dom"/>
</dbReference>
<dbReference type="EMBL" id="JAPEVB010000001">
    <property type="protein sequence ID" value="KAJ4397838.1"/>
    <property type="molecule type" value="Genomic_DNA"/>
</dbReference>
<evidence type="ECO:0000256" key="2">
    <source>
        <dbReference type="ARBA" id="ARBA00012695"/>
    </source>
</evidence>
<reference evidence="8" key="1">
    <citation type="submission" date="2022-10" db="EMBL/GenBank/DDBJ databases">
        <title>Tapping the CABI collections for fungal endophytes: first genome assemblies for Collariella, Neodidymelliopsis, Ascochyta clinopodiicola, Didymella pomorum, Didymosphaeria variabile, Neocosmospora piperis and Neocucurbitaria cava.</title>
        <authorList>
            <person name="Hill R."/>
        </authorList>
    </citation>
    <scope>NUCLEOTIDE SEQUENCE</scope>
    <source>
        <strain evidence="8">IMI 355082</strain>
    </source>
</reference>
<dbReference type="Proteomes" id="UP001140453">
    <property type="component" value="Unassembled WGS sequence"/>
</dbReference>
<dbReference type="GO" id="GO:0071949">
    <property type="term" value="F:FAD binding"/>
    <property type="evidence" value="ECO:0007669"/>
    <property type="project" value="TreeGrafter"/>
</dbReference>
<feature type="compositionally biased region" description="Polar residues" evidence="6">
    <location>
        <begin position="71"/>
        <end position="82"/>
    </location>
</feature>
<evidence type="ECO:0000256" key="1">
    <source>
        <dbReference type="ARBA" id="ARBA00005869"/>
    </source>
</evidence>
<evidence type="ECO:0000256" key="5">
    <source>
        <dbReference type="RuleBase" id="RU364054"/>
    </source>
</evidence>
<sequence>MASVRPLLSASQERTTLVPSMVLRGNAFAPSTVVPKSFLKFRPLRQPQFNRRSSSTSSQPSSTPTAASRSIHSSSTTRQAGTSLGHDDTIFPHRITPKPESPIPSSEMADKTPLSILPLHTILRSLAVTTISSSPLLLPPSLAIMSLLAHTTSPILNPDHNPILRRLIKSTFYAQFCAGETAAEVRNTIARLKGLGFSGVILGYAREVVLTEAQTKDLASCGLQGDVAEECIKSEVVPWANGTLETVRLASEGDYVALKFTGAGRQALWTLSQRLPPPTALANAIDEICTLAAARGVRLLFDAEQQAIQHGIDDWTLSYMRKYNTSRKAVIYGTYQAYLKATPAVLAGHLQAARSEKFTLGVKLVRGAYLGSDPRELIHDTKADTDACYDGIAEALLRRKWIGPLTAHAPTDAAADFPDVNMVLASHNAETVRRGRAILAEGPTTTEVAFAQLQGMADEVSCDILAAKQRGKESAQDLRAYKYLVWGSTGECMKYLLRRAQENRDAVGRTRNGRDAMRGEVLRRVKAVFGMA</sequence>
<evidence type="ECO:0000256" key="3">
    <source>
        <dbReference type="ARBA" id="ARBA00023002"/>
    </source>
</evidence>
<evidence type="ECO:0000313" key="9">
    <source>
        <dbReference type="Proteomes" id="UP001140453"/>
    </source>
</evidence>
<proteinExistence type="inferred from homology"/>
<name>A0A9W8Z565_9PEZI</name>
<keyword evidence="5" id="KW-0285">Flavoprotein</keyword>
<dbReference type="OrthoDB" id="5464at2759"/>
<dbReference type="InterPro" id="IPR015659">
    <property type="entry name" value="Proline_oxidase"/>
</dbReference>
<dbReference type="InterPro" id="IPR029041">
    <property type="entry name" value="FAD-linked_oxidoreductase-like"/>
</dbReference>
<feature type="region of interest" description="Disordered" evidence="6">
    <location>
        <begin position="46"/>
        <end position="109"/>
    </location>
</feature>
<dbReference type="FunFam" id="3.20.20.220:FF:000013">
    <property type="entry name" value="Proline dehydrogenase"/>
    <property type="match status" value="1"/>
</dbReference>
<accession>A0A9W8Z565</accession>
<protein>
    <recommendedName>
        <fullName evidence="2 5">Proline dehydrogenase</fullName>
        <ecNumber evidence="2 5">1.5.5.2</ecNumber>
    </recommendedName>
</protein>
<dbReference type="SUPFAM" id="SSF51730">
    <property type="entry name" value="FAD-linked oxidoreductase"/>
    <property type="match status" value="1"/>
</dbReference>
<organism evidence="8 9">
    <name type="scientific">Gnomoniopsis smithogilvyi</name>
    <dbReference type="NCBI Taxonomy" id="1191159"/>
    <lineage>
        <taxon>Eukaryota</taxon>
        <taxon>Fungi</taxon>
        <taxon>Dikarya</taxon>
        <taxon>Ascomycota</taxon>
        <taxon>Pezizomycotina</taxon>
        <taxon>Sordariomycetes</taxon>
        <taxon>Sordariomycetidae</taxon>
        <taxon>Diaporthales</taxon>
        <taxon>Gnomoniaceae</taxon>
        <taxon>Gnomoniopsis</taxon>
    </lineage>
</organism>
<evidence type="ECO:0000256" key="6">
    <source>
        <dbReference type="SAM" id="MobiDB-lite"/>
    </source>
</evidence>
<dbReference type="Gene3D" id="3.20.20.220">
    <property type="match status" value="1"/>
</dbReference>
<keyword evidence="3 5" id="KW-0560">Oxidoreductase</keyword>
<gene>
    <name evidence="8" type="primary">PUT1</name>
    <name evidence="8" type="ORF">N0V93_002075</name>
</gene>
<dbReference type="PANTHER" id="PTHR13914">
    <property type="entry name" value="PROLINE OXIDASE"/>
    <property type="match status" value="1"/>
</dbReference>
<evidence type="ECO:0000259" key="7">
    <source>
        <dbReference type="Pfam" id="PF01619"/>
    </source>
</evidence>
<dbReference type="AlphaFoldDB" id="A0A9W8Z565"/>
<dbReference type="GO" id="GO:0004657">
    <property type="term" value="F:proline dehydrogenase activity"/>
    <property type="evidence" value="ECO:0007669"/>
    <property type="project" value="UniProtKB-EC"/>
</dbReference>
<comment type="similarity">
    <text evidence="1 5">Belongs to the proline oxidase family.</text>
</comment>
<dbReference type="Pfam" id="PF01619">
    <property type="entry name" value="Pro_dh"/>
    <property type="match status" value="1"/>
</dbReference>
<dbReference type="GO" id="GO:0010133">
    <property type="term" value="P:L-proline catabolic process to L-glutamate"/>
    <property type="evidence" value="ECO:0007669"/>
    <property type="project" value="TreeGrafter"/>
</dbReference>
<keyword evidence="4 5" id="KW-0642">Proline metabolism</keyword>
<feature type="domain" description="Proline dehydrogenase" evidence="7">
    <location>
        <begin position="186"/>
        <end position="511"/>
    </location>
</feature>
<comment type="catalytic activity">
    <reaction evidence="5">
        <text>L-proline + a quinone = (S)-1-pyrroline-5-carboxylate + a quinol + H(+)</text>
        <dbReference type="Rhea" id="RHEA:23784"/>
        <dbReference type="ChEBI" id="CHEBI:15378"/>
        <dbReference type="ChEBI" id="CHEBI:17388"/>
        <dbReference type="ChEBI" id="CHEBI:24646"/>
        <dbReference type="ChEBI" id="CHEBI:60039"/>
        <dbReference type="ChEBI" id="CHEBI:132124"/>
        <dbReference type="EC" id="1.5.5.2"/>
    </reaction>
</comment>
<keyword evidence="9" id="KW-1185">Reference proteome</keyword>
<evidence type="ECO:0000313" key="8">
    <source>
        <dbReference type="EMBL" id="KAJ4397838.1"/>
    </source>
</evidence>
<evidence type="ECO:0000256" key="4">
    <source>
        <dbReference type="ARBA" id="ARBA00023062"/>
    </source>
</evidence>
<comment type="cofactor">
    <cofactor evidence="5">
        <name>FAD</name>
        <dbReference type="ChEBI" id="CHEBI:57692"/>
    </cofactor>
</comment>
<feature type="compositionally biased region" description="Low complexity" evidence="6">
    <location>
        <begin position="51"/>
        <end position="70"/>
    </location>
</feature>
<comment type="function">
    <text evidence="5">Converts proline to delta-1-pyrroline-5-carboxylate.</text>
</comment>
<comment type="caution">
    <text evidence="8">The sequence shown here is derived from an EMBL/GenBank/DDBJ whole genome shotgun (WGS) entry which is preliminary data.</text>
</comment>
<keyword evidence="5" id="KW-0274">FAD</keyword>
<dbReference type="PANTHER" id="PTHR13914:SF30">
    <property type="entry name" value="PROLINE DEHYDROGENASE"/>
    <property type="match status" value="1"/>
</dbReference>
<dbReference type="GO" id="GO:0005739">
    <property type="term" value="C:mitochondrion"/>
    <property type="evidence" value="ECO:0007669"/>
    <property type="project" value="TreeGrafter"/>
</dbReference>